<proteinExistence type="predicted"/>
<gene>
    <name evidence="2" type="ORF">GUJ93_ZPchr0013g34847</name>
</gene>
<evidence type="ECO:0000256" key="1">
    <source>
        <dbReference type="SAM" id="MobiDB-lite"/>
    </source>
</evidence>
<dbReference type="EMBL" id="JAAALK010000079">
    <property type="protein sequence ID" value="KAG8098097.1"/>
    <property type="molecule type" value="Genomic_DNA"/>
</dbReference>
<organism evidence="2 3">
    <name type="scientific">Zizania palustris</name>
    <name type="common">Northern wild rice</name>
    <dbReference type="NCBI Taxonomy" id="103762"/>
    <lineage>
        <taxon>Eukaryota</taxon>
        <taxon>Viridiplantae</taxon>
        <taxon>Streptophyta</taxon>
        <taxon>Embryophyta</taxon>
        <taxon>Tracheophyta</taxon>
        <taxon>Spermatophyta</taxon>
        <taxon>Magnoliopsida</taxon>
        <taxon>Liliopsida</taxon>
        <taxon>Poales</taxon>
        <taxon>Poaceae</taxon>
        <taxon>BOP clade</taxon>
        <taxon>Oryzoideae</taxon>
        <taxon>Oryzeae</taxon>
        <taxon>Zizaniinae</taxon>
        <taxon>Zizania</taxon>
    </lineage>
</organism>
<reference evidence="2" key="2">
    <citation type="submission" date="2021-02" db="EMBL/GenBank/DDBJ databases">
        <authorList>
            <person name="Kimball J.A."/>
            <person name="Haas M.W."/>
            <person name="Macchietto M."/>
            <person name="Kono T."/>
            <person name="Duquette J."/>
            <person name="Shao M."/>
        </authorList>
    </citation>
    <scope>NUCLEOTIDE SEQUENCE</scope>
    <source>
        <tissue evidence="2">Fresh leaf tissue</tissue>
    </source>
</reference>
<feature type="region of interest" description="Disordered" evidence="1">
    <location>
        <begin position="50"/>
        <end position="96"/>
    </location>
</feature>
<comment type="caution">
    <text evidence="2">The sequence shown here is derived from an EMBL/GenBank/DDBJ whole genome shotgun (WGS) entry which is preliminary data.</text>
</comment>
<feature type="compositionally biased region" description="Gly residues" evidence="1">
    <location>
        <begin position="62"/>
        <end position="73"/>
    </location>
</feature>
<keyword evidence="3" id="KW-1185">Reference proteome</keyword>
<protein>
    <submittedName>
        <fullName evidence="2">Uncharacterized protein</fullName>
    </submittedName>
</protein>
<evidence type="ECO:0000313" key="2">
    <source>
        <dbReference type="EMBL" id="KAG8098097.1"/>
    </source>
</evidence>
<dbReference type="Proteomes" id="UP000729402">
    <property type="component" value="Unassembled WGS sequence"/>
</dbReference>
<evidence type="ECO:0000313" key="3">
    <source>
        <dbReference type="Proteomes" id="UP000729402"/>
    </source>
</evidence>
<name>A0A8J6BW17_ZIZPA</name>
<reference evidence="2" key="1">
    <citation type="journal article" date="2021" name="bioRxiv">
        <title>Whole Genome Assembly and Annotation of Northern Wild Rice, Zizania palustris L., Supports a Whole Genome Duplication in the Zizania Genus.</title>
        <authorList>
            <person name="Haas M."/>
            <person name="Kono T."/>
            <person name="Macchietto M."/>
            <person name="Millas R."/>
            <person name="McGilp L."/>
            <person name="Shao M."/>
            <person name="Duquette J."/>
            <person name="Hirsch C.N."/>
            <person name="Kimball J."/>
        </authorList>
    </citation>
    <scope>NUCLEOTIDE SEQUENCE</scope>
    <source>
        <tissue evidence="2">Fresh leaf tissue</tissue>
    </source>
</reference>
<dbReference type="AlphaFoldDB" id="A0A8J6BW17"/>
<sequence length="96" mass="9765">MVRPNIGQTSRTRTHARCAMEFTATSGAMRGRARESWVHVGMANGAGLVTEGNEGLGPPAKGFGGGQGEGGLGVSARPTVEPRAVGVSDARTGMRG</sequence>
<accession>A0A8J6BW17</accession>